<evidence type="ECO:0000256" key="5">
    <source>
        <dbReference type="ARBA" id="ARBA00023049"/>
    </source>
</evidence>
<feature type="transmembrane region" description="Helical" evidence="7">
    <location>
        <begin position="268"/>
        <end position="294"/>
    </location>
</feature>
<comment type="similarity">
    <text evidence="6">Belongs to the peptidase M48 family.</text>
</comment>
<keyword evidence="2" id="KW-0479">Metal-binding</keyword>
<dbReference type="EMBL" id="VCQV01000004">
    <property type="protein sequence ID" value="TWP37914.1"/>
    <property type="molecule type" value="Genomic_DNA"/>
</dbReference>
<evidence type="ECO:0000313" key="9">
    <source>
        <dbReference type="EMBL" id="TWP37914.1"/>
    </source>
</evidence>
<name>A0A563E7W1_9MICO</name>
<dbReference type="Gene3D" id="3.30.2010.10">
    <property type="entry name" value="Metalloproteases ('zincins'), catalytic domain"/>
    <property type="match status" value="1"/>
</dbReference>
<accession>A0A563E7W1</accession>
<dbReference type="RefSeq" id="WP_146315484.1">
    <property type="nucleotide sequence ID" value="NZ_VCQV01000004.1"/>
</dbReference>
<dbReference type="Proteomes" id="UP000320244">
    <property type="component" value="Unassembled WGS sequence"/>
</dbReference>
<keyword evidence="7" id="KW-0472">Membrane</keyword>
<keyword evidence="1 6" id="KW-0645">Protease</keyword>
<evidence type="ECO:0000256" key="6">
    <source>
        <dbReference type="RuleBase" id="RU003983"/>
    </source>
</evidence>
<evidence type="ECO:0000256" key="7">
    <source>
        <dbReference type="SAM" id="Phobius"/>
    </source>
</evidence>
<organism evidence="9 10">
    <name type="scientific">Leekyejoonella antrihumi</name>
    <dbReference type="NCBI Taxonomy" id="1660198"/>
    <lineage>
        <taxon>Bacteria</taxon>
        <taxon>Bacillati</taxon>
        <taxon>Actinomycetota</taxon>
        <taxon>Actinomycetes</taxon>
        <taxon>Micrococcales</taxon>
        <taxon>Dermacoccaceae</taxon>
        <taxon>Leekyejoonella</taxon>
    </lineage>
</organism>
<reference evidence="9 10" key="1">
    <citation type="submission" date="2019-05" db="EMBL/GenBank/DDBJ databases">
        <authorList>
            <person name="Lee S.D."/>
        </authorList>
    </citation>
    <scope>NUCLEOTIDE SEQUENCE [LARGE SCALE GENOMIC DNA]</scope>
    <source>
        <strain evidence="9 10">C5-26</strain>
    </source>
</reference>
<dbReference type="PANTHER" id="PTHR34978">
    <property type="entry name" value="POSSIBLE SENSOR-TRANSDUCER PROTEIN BLAR"/>
    <property type="match status" value="1"/>
</dbReference>
<dbReference type="OrthoDB" id="9785340at2"/>
<keyword evidence="3 6" id="KW-0378">Hydrolase</keyword>
<dbReference type="CDD" id="cd07326">
    <property type="entry name" value="M56_BlaR1_MecR1_like"/>
    <property type="match status" value="1"/>
</dbReference>
<dbReference type="Pfam" id="PF01435">
    <property type="entry name" value="Peptidase_M48"/>
    <property type="match status" value="1"/>
</dbReference>
<keyword evidence="7" id="KW-0812">Transmembrane</keyword>
<comment type="cofactor">
    <cofactor evidence="6">
        <name>Zn(2+)</name>
        <dbReference type="ChEBI" id="CHEBI:29105"/>
    </cofactor>
    <text evidence="6">Binds 1 zinc ion per subunit.</text>
</comment>
<proteinExistence type="inferred from homology"/>
<dbReference type="AlphaFoldDB" id="A0A563E7W1"/>
<protein>
    <submittedName>
        <fullName evidence="9">M56 family metallopeptidase</fullName>
    </submittedName>
</protein>
<keyword evidence="7" id="KW-1133">Transmembrane helix</keyword>
<dbReference type="InterPro" id="IPR001915">
    <property type="entry name" value="Peptidase_M48"/>
</dbReference>
<keyword evidence="4 6" id="KW-0862">Zinc</keyword>
<dbReference type="InterPro" id="IPR052173">
    <property type="entry name" value="Beta-lactam_resp_regulator"/>
</dbReference>
<comment type="caution">
    <text evidence="9">The sequence shown here is derived from an EMBL/GenBank/DDBJ whole genome shotgun (WGS) entry which is preliminary data.</text>
</comment>
<dbReference type="GO" id="GO:0046872">
    <property type="term" value="F:metal ion binding"/>
    <property type="evidence" value="ECO:0007669"/>
    <property type="project" value="UniProtKB-KW"/>
</dbReference>
<evidence type="ECO:0000313" key="10">
    <source>
        <dbReference type="Proteomes" id="UP000320244"/>
    </source>
</evidence>
<evidence type="ECO:0000259" key="8">
    <source>
        <dbReference type="Pfam" id="PF01435"/>
    </source>
</evidence>
<evidence type="ECO:0000256" key="3">
    <source>
        <dbReference type="ARBA" id="ARBA00022801"/>
    </source>
</evidence>
<dbReference type="GO" id="GO:0006508">
    <property type="term" value="P:proteolysis"/>
    <property type="evidence" value="ECO:0007669"/>
    <property type="project" value="UniProtKB-KW"/>
</dbReference>
<reference evidence="9 10" key="2">
    <citation type="submission" date="2019-08" db="EMBL/GenBank/DDBJ databases">
        <title>Jejuicoccus antrihumi gen. nov., sp. nov., a new member of the family Dermacoccaceae isolated from a cave.</title>
        <authorList>
            <person name="Schumann P."/>
            <person name="Kim I.S."/>
        </authorList>
    </citation>
    <scope>NUCLEOTIDE SEQUENCE [LARGE SCALE GENOMIC DNA]</scope>
    <source>
        <strain evidence="9 10">C5-26</strain>
    </source>
</reference>
<keyword evidence="10" id="KW-1185">Reference proteome</keyword>
<feature type="transmembrane region" description="Helical" evidence="7">
    <location>
        <begin position="73"/>
        <end position="93"/>
    </location>
</feature>
<feature type="transmembrane region" description="Helical" evidence="7">
    <location>
        <begin position="38"/>
        <end position="61"/>
    </location>
</feature>
<evidence type="ECO:0000256" key="2">
    <source>
        <dbReference type="ARBA" id="ARBA00022723"/>
    </source>
</evidence>
<sequence>MYLAALALVAVVLAWPVPRWLPAVHRLRKVPGSALLFWQAVSLAAVIAGLALAPLAILATVRRGHAVPSPADNLGMLALGLAISAVLAGRLLVQGHLIGTSLRRARREHRELVDLLARATPDRGTGGGGVVRVLAHPTPTAYCVPGASHRVVLSDSTIDALSADELRAVLAHEWAHLTLRHDLVLEFFTVLHTAVPGWVRSARGLVEVRLLIELLADRAAVRSVGQVPVARALVALAEGDHPDAALGYEGRTALIRLEILRDTGRHRALVLVAAIGSLVVLALPMVLGALVIFAG</sequence>
<evidence type="ECO:0000256" key="4">
    <source>
        <dbReference type="ARBA" id="ARBA00022833"/>
    </source>
</evidence>
<dbReference type="PANTHER" id="PTHR34978:SF3">
    <property type="entry name" value="SLR0241 PROTEIN"/>
    <property type="match status" value="1"/>
</dbReference>
<keyword evidence="5 6" id="KW-0482">Metalloprotease</keyword>
<feature type="domain" description="Peptidase M48" evidence="8">
    <location>
        <begin position="130"/>
        <end position="187"/>
    </location>
</feature>
<evidence type="ECO:0000256" key="1">
    <source>
        <dbReference type="ARBA" id="ARBA00022670"/>
    </source>
</evidence>
<gene>
    <name evidence="9" type="ORF">FGL98_04165</name>
</gene>
<dbReference type="GO" id="GO:0004222">
    <property type="term" value="F:metalloendopeptidase activity"/>
    <property type="evidence" value="ECO:0007669"/>
    <property type="project" value="InterPro"/>
</dbReference>